<evidence type="ECO:0000313" key="1">
    <source>
        <dbReference type="EMBL" id="CAJ2510490.1"/>
    </source>
</evidence>
<sequence length="137" mass="15472">MPFKLQSIDIHVRGPTSFWETGSPKIDRRQNCLYYLDYPTPEPATWREARKLEQAEQIIPFPVSFNVPGSAFQERSNFLLFRLVMSTGDDSHHCQFDAIIMAFFCAVGAQPSSDDARQAGLTGNAHHRLGSLSLSKR</sequence>
<comment type="caution">
    <text evidence="1">The sequence shown here is derived from an EMBL/GenBank/DDBJ whole genome shotgun (WGS) entry which is preliminary data.</text>
</comment>
<dbReference type="AlphaFoldDB" id="A0AAI8YMT8"/>
<gene>
    <name evidence="1" type="ORF">KHLLAP_LOCUS10958</name>
</gene>
<name>A0AAI8YMT8_9PEZI</name>
<organism evidence="1 2">
    <name type="scientific">Anthostomella pinea</name>
    <dbReference type="NCBI Taxonomy" id="933095"/>
    <lineage>
        <taxon>Eukaryota</taxon>
        <taxon>Fungi</taxon>
        <taxon>Dikarya</taxon>
        <taxon>Ascomycota</taxon>
        <taxon>Pezizomycotina</taxon>
        <taxon>Sordariomycetes</taxon>
        <taxon>Xylariomycetidae</taxon>
        <taxon>Xylariales</taxon>
        <taxon>Xylariaceae</taxon>
        <taxon>Anthostomella</taxon>
    </lineage>
</organism>
<keyword evidence="2" id="KW-1185">Reference proteome</keyword>
<protein>
    <submittedName>
        <fullName evidence="1">Uu.00g132990.m01.CDS01</fullName>
    </submittedName>
</protein>
<dbReference type="EMBL" id="CAUWAG010000016">
    <property type="protein sequence ID" value="CAJ2510490.1"/>
    <property type="molecule type" value="Genomic_DNA"/>
</dbReference>
<reference evidence="1" key="1">
    <citation type="submission" date="2023-10" db="EMBL/GenBank/DDBJ databases">
        <authorList>
            <person name="Hackl T."/>
        </authorList>
    </citation>
    <scope>NUCLEOTIDE SEQUENCE</scope>
</reference>
<proteinExistence type="predicted"/>
<accession>A0AAI8YMT8</accession>
<dbReference type="Proteomes" id="UP001295740">
    <property type="component" value="Unassembled WGS sequence"/>
</dbReference>
<evidence type="ECO:0000313" key="2">
    <source>
        <dbReference type="Proteomes" id="UP001295740"/>
    </source>
</evidence>